<comment type="caution">
    <text evidence="2">The sequence shown here is derived from an EMBL/GenBank/DDBJ whole genome shotgun (WGS) entry which is preliminary data.</text>
</comment>
<protein>
    <submittedName>
        <fullName evidence="2">Uncharacterized protein</fullName>
    </submittedName>
</protein>
<dbReference type="EMBL" id="JAGDFL010000303">
    <property type="protein sequence ID" value="KAG7394067.1"/>
    <property type="molecule type" value="Genomic_DNA"/>
</dbReference>
<sequence>MRHSGGSSAPLSQQFAPRRGPPPGEEESGEEEPDEDYEEDVRNVDGVEEEGSNEEKEEQFPPESAVAVSGSGSFQEIHMAEGAAEAALIVDERRQLDVHGVQVAAHQ</sequence>
<evidence type="ECO:0000313" key="3">
    <source>
        <dbReference type="Proteomes" id="UP000693981"/>
    </source>
</evidence>
<name>A0A8T1WJF8_9STRA</name>
<proteinExistence type="predicted"/>
<reference evidence="2" key="1">
    <citation type="submission" date="2021-02" db="EMBL/GenBank/DDBJ databases">
        <authorList>
            <person name="Palmer J.M."/>
        </authorList>
    </citation>
    <scope>NUCLEOTIDE SEQUENCE</scope>
    <source>
        <strain evidence="2">SCRP23</strain>
    </source>
</reference>
<feature type="compositionally biased region" description="Polar residues" evidence="1">
    <location>
        <begin position="1"/>
        <end position="15"/>
    </location>
</feature>
<gene>
    <name evidence="2" type="ORF">PHYBOEH_005860</name>
</gene>
<feature type="compositionally biased region" description="Acidic residues" evidence="1">
    <location>
        <begin position="46"/>
        <end position="57"/>
    </location>
</feature>
<feature type="region of interest" description="Disordered" evidence="1">
    <location>
        <begin position="1"/>
        <end position="73"/>
    </location>
</feature>
<accession>A0A8T1WJF8</accession>
<evidence type="ECO:0000313" key="2">
    <source>
        <dbReference type="EMBL" id="KAG7394067.1"/>
    </source>
</evidence>
<dbReference type="AlphaFoldDB" id="A0A8T1WJF8"/>
<keyword evidence="3" id="KW-1185">Reference proteome</keyword>
<organism evidence="2 3">
    <name type="scientific">Phytophthora boehmeriae</name>
    <dbReference type="NCBI Taxonomy" id="109152"/>
    <lineage>
        <taxon>Eukaryota</taxon>
        <taxon>Sar</taxon>
        <taxon>Stramenopiles</taxon>
        <taxon>Oomycota</taxon>
        <taxon>Peronosporomycetes</taxon>
        <taxon>Peronosporales</taxon>
        <taxon>Peronosporaceae</taxon>
        <taxon>Phytophthora</taxon>
    </lineage>
</organism>
<evidence type="ECO:0000256" key="1">
    <source>
        <dbReference type="SAM" id="MobiDB-lite"/>
    </source>
</evidence>
<feature type="compositionally biased region" description="Acidic residues" evidence="1">
    <location>
        <begin position="24"/>
        <end position="39"/>
    </location>
</feature>
<dbReference type="Proteomes" id="UP000693981">
    <property type="component" value="Unassembled WGS sequence"/>
</dbReference>